<proteinExistence type="inferred from homology"/>
<evidence type="ECO:0000256" key="8">
    <source>
        <dbReference type="SAM" id="MobiDB-lite"/>
    </source>
</evidence>
<evidence type="ECO:0000313" key="11">
    <source>
        <dbReference type="Proteomes" id="UP000027238"/>
    </source>
</evidence>
<name>A0A066WUP1_COLSU</name>
<dbReference type="GO" id="GO:0016042">
    <property type="term" value="P:lipid catabolic process"/>
    <property type="evidence" value="ECO:0007669"/>
    <property type="project" value="UniProtKB-UniRule"/>
</dbReference>
<accession>A0A066WUP1</accession>
<evidence type="ECO:0000256" key="2">
    <source>
        <dbReference type="ARBA" id="ARBA00022801"/>
    </source>
</evidence>
<dbReference type="InterPro" id="IPR021771">
    <property type="entry name" value="Triacylglycerol_lipase_N"/>
</dbReference>
<dbReference type="InterPro" id="IPR002641">
    <property type="entry name" value="PNPLA_dom"/>
</dbReference>
<keyword evidence="11" id="KW-1185">Reference proteome</keyword>
<evidence type="ECO:0000259" key="9">
    <source>
        <dbReference type="PROSITE" id="PS51635"/>
    </source>
</evidence>
<protein>
    <recommendedName>
        <fullName evidence="6">Patatin-like phospholipase domain-containing protein</fullName>
        <ecNumber evidence="6">3.1.1.-</ecNumber>
    </recommendedName>
</protein>
<dbReference type="AlphaFoldDB" id="A0A066WUP1"/>
<feature type="compositionally biased region" description="Polar residues" evidence="8">
    <location>
        <begin position="20"/>
        <end position="43"/>
    </location>
</feature>
<dbReference type="InterPro" id="IPR050301">
    <property type="entry name" value="NTE"/>
</dbReference>
<feature type="active site" description="Nucleophile" evidence="5">
    <location>
        <position position="265"/>
    </location>
</feature>
<comment type="subcellular location">
    <subcellularLocation>
        <location evidence="6">Membrane</location>
        <topology evidence="6">Single-pass membrane protein</topology>
    </subcellularLocation>
</comment>
<dbReference type="STRING" id="1173701.A0A066WUP1"/>
<feature type="coiled-coil region" evidence="7">
    <location>
        <begin position="59"/>
        <end position="117"/>
    </location>
</feature>
<dbReference type="OMA" id="RACLMGE"/>
<dbReference type="InterPro" id="IPR016035">
    <property type="entry name" value="Acyl_Trfase/lysoPLipase"/>
</dbReference>
<feature type="short sequence motif" description="GXSXG" evidence="5">
    <location>
        <begin position="263"/>
        <end position="267"/>
    </location>
</feature>
<comment type="similarity">
    <text evidence="6">Belongs to the PLPL family.</text>
</comment>
<keyword evidence="4 5" id="KW-0443">Lipid metabolism</keyword>
<evidence type="ECO:0000256" key="4">
    <source>
        <dbReference type="ARBA" id="ARBA00023098"/>
    </source>
</evidence>
<sequence length="838" mass="93748">MNGVLLNSVHSLPAIRVKPSSNIPSASFKSGRSPSFKKQQHNQPQPPLTAAFDSISRAVKSANNLVLSLRDGLTELERENRRKKEERRLVLAVHMKNAQTRKQWQDAAEELDILEENDLWKLDPYTGDYNPALIETRLKELDDARINCDTRAMMHLVRTSLSRDLGGMENVDLYRHSYVGTKSLIERYVDSAMQTIDALVEKSQFALPEGMGQRDILESVLYARQSFGRSALLLSGGGTLGMSHIGVLKALFEVKLLPRIISGASAGSIVSAVICTRTDEEIPRLVKEFPYGDLAVFDAEENPDGIFDHMRRLLTEGSWSDIKHLTRVMRGLVGDLTFQEAYNRTRRVLNICVSTESMYELPRLLNYITAPNVMIWSAVAASCSVPLVFSAAPLLVKNPDTGEHMPWNPTPQRWIDGSVENDLPMTRLAEMFNVNHFIVSQVNPHVIPFLARDDQLDPDDTAARRSSLSHRKQEPDWVYTLTTLAKEEALHRLHFLAEIGVFPNLVTKLRSILSQKYSGDINILPEVNVHDIPKILSNPSPDFMLRACLMGERATWPKLSRIRDRCAIELALDRAVHCLRARVVFSDSQVDLRRLTAGIVLPPPWPKSSAAMKQMSTDAPALTLDTEAVKNRQRRCSGSSVQLMAHHRRLMENVLTDEETEEEERLEMRARHGLGSASPVVVRKPRLKRAAKSHYNVSLARGPITSPINPMRLEAAEFDFGKPVTPPLQRSRHSEDSLAQSRRLTHLDMTPAKEVDVAAPGSRGEATSHTETSDLHSSDGDVESHTEDTMSDPDPYERDWLDDGVNELETTPKGGKDLLAVSSRELVPVGESMGGLWD</sequence>
<evidence type="ECO:0000313" key="10">
    <source>
        <dbReference type="EMBL" id="KDN60397.1"/>
    </source>
</evidence>
<comment type="caution">
    <text evidence="5">Lacks conserved residue(s) required for the propagation of feature annotation.</text>
</comment>
<gene>
    <name evidence="10" type="ORF">CSUB01_00503</name>
</gene>
<dbReference type="Proteomes" id="UP000027238">
    <property type="component" value="Unassembled WGS sequence"/>
</dbReference>
<dbReference type="PANTHER" id="PTHR14226:SF10">
    <property type="entry name" value="TRIACYLGLYCEROL LIPASE 4-RELATED"/>
    <property type="match status" value="1"/>
</dbReference>
<feature type="region of interest" description="Disordered" evidence="8">
    <location>
        <begin position="20"/>
        <end position="48"/>
    </location>
</feature>
<feature type="active site" description="Proton acceptor" evidence="5">
    <location>
        <position position="416"/>
    </location>
</feature>
<comment type="function">
    <text evidence="6">Lipid hydrolase.</text>
</comment>
<dbReference type="SUPFAM" id="SSF52151">
    <property type="entry name" value="FabD/lysophospholipase-like"/>
    <property type="match status" value="1"/>
</dbReference>
<keyword evidence="2 5" id="KW-0378">Hydrolase</keyword>
<dbReference type="eggNOG" id="KOG2214">
    <property type="taxonomic scope" value="Eukaryota"/>
</dbReference>
<evidence type="ECO:0000256" key="5">
    <source>
        <dbReference type="PROSITE-ProRule" id="PRU01161"/>
    </source>
</evidence>
<dbReference type="Pfam" id="PF01734">
    <property type="entry name" value="Patatin"/>
    <property type="match status" value="1"/>
</dbReference>
<dbReference type="EMBL" id="JMSE01001513">
    <property type="protein sequence ID" value="KDN60397.1"/>
    <property type="molecule type" value="Genomic_DNA"/>
</dbReference>
<comment type="caution">
    <text evidence="10">The sequence shown here is derived from an EMBL/GenBank/DDBJ whole genome shotgun (WGS) entry which is preliminary data.</text>
</comment>
<dbReference type="OrthoDB" id="10049244at2759"/>
<dbReference type="Pfam" id="PF11815">
    <property type="entry name" value="DUF3336"/>
    <property type="match status" value="1"/>
</dbReference>
<evidence type="ECO:0000256" key="7">
    <source>
        <dbReference type="SAM" id="Coils"/>
    </source>
</evidence>
<dbReference type="PROSITE" id="PS51635">
    <property type="entry name" value="PNPLA"/>
    <property type="match status" value="1"/>
</dbReference>
<dbReference type="HOGENOM" id="CLU_009031_1_0_1"/>
<feature type="domain" description="PNPLA" evidence="9">
    <location>
        <begin position="232"/>
        <end position="429"/>
    </location>
</feature>
<keyword evidence="7" id="KW-0175">Coiled coil</keyword>
<dbReference type="PANTHER" id="PTHR14226">
    <property type="entry name" value="NEUROPATHY TARGET ESTERASE/SWISS CHEESE D.MELANOGASTER"/>
    <property type="match status" value="1"/>
</dbReference>
<feature type="short sequence motif" description="GXGXXG" evidence="5">
    <location>
        <begin position="236"/>
        <end position="241"/>
    </location>
</feature>
<dbReference type="EC" id="3.1.1.-" evidence="6"/>
<reference evidence="11" key="1">
    <citation type="journal article" date="2014" name="Genome Announc.">
        <title>Draft genome sequence of Colletotrichum sublineola, a destructive pathogen of cultivated sorghum.</title>
        <authorList>
            <person name="Baroncelli R."/>
            <person name="Sanz-Martin J.M."/>
            <person name="Rech G.E."/>
            <person name="Sukno S.A."/>
            <person name="Thon M.R."/>
        </authorList>
    </citation>
    <scope>NUCLEOTIDE SEQUENCE [LARGE SCALE GENOMIC DNA]</scope>
    <source>
        <strain evidence="11">TX430BB</strain>
    </source>
</reference>
<dbReference type="CDD" id="cd07230">
    <property type="entry name" value="Pat_TGL4-5_like"/>
    <property type="match status" value="1"/>
</dbReference>
<keyword evidence="3 5" id="KW-0442">Lipid degradation</keyword>
<evidence type="ECO:0000256" key="1">
    <source>
        <dbReference type="ARBA" id="ARBA00002682"/>
    </source>
</evidence>
<dbReference type="GO" id="GO:0004806">
    <property type="term" value="F:triacylglycerol lipase activity"/>
    <property type="evidence" value="ECO:0007669"/>
    <property type="project" value="InterPro"/>
</dbReference>
<evidence type="ECO:0000256" key="3">
    <source>
        <dbReference type="ARBA" id="ARBA00022963"/>
    </source>
</evidence>
<evidence type="ECO:0000256" key="6">
    <source>
        <dbReference type="RuleBase" id="RU362055"/>
    </source>
</evidence>
<feature type="compositionally biased region" description="Basic and acidic residues" evidence="8">
    <location>
        <begin position="766"/>
        <end position="788"/>
    </location>
</feature>
<comment type="function">
    <text evidence="1">Probable lipid hydrolase.</text>
</comment>
<dbReference type="GO" id="GO:0006641">
    <property type="term" value="P:triglyceride metabolic process"/>
    <property type="evidence" value="ECO:0007669"/>
    <property type="project" value="UniProtKB-ARBA"/>
</dbReference>
<dbReference type="GO" id="GO:0016020">
    <property type="term" value="C:membrane"/>
    <property type="evidence" value="ECO:0007669"/>
    <property type="project" value="UniProtKB-SubCell"/>
</dbReference>
<dbReference type="Gene3D" id="3.40.1090.10">
    <property type="entry name" value="Cytosolic phospholipase A2 catalytic domain"/>
    <property type="match status" value="1"/>
</dbReference>
<feature type="region of interest" description="Disordered" evidence="8">
    <location>
        <begin position="721"/>
        <end position="801"/>
    </location>
</feature>
<organism evidence="10 11">
    <name type="scientific">Colletotrichum sublineola</name>
    <name type="common">Sorghum anthracnose fungus</name>
    <dbReference type="NCBI Taxonomy" id="1173701"/>
    <lineage>
        <taxon>Eukaryota</taxon>
        <taxon>Fungi</taxon>
        <taxon>Dikarya</taxon>
        <taxon>Ascomycota</taxon>
        <taxon>Pezizomycotina</taxon>
        <taxon>Sordariomycetes</taxon>
        <taxon>Hypocreomycetidae</taxon>
        <taxon>Glomerellales</taxon>
        <taxon>Glomerellaceae</taxon>
        <taxon>Colletotrichum</taxon>
        <taxon>Colletotrichum graminicola species complex</taxon>
    </lineage>
</organism>